<feature type="domain" description="3-dehydroquinate synthase C-terminal" evidence="12">
    <location>
        <begin position="169"/>
        <end position="307"/>
    </location>
</feature>
<dbReference type="GO" id="GO:0005737">
    <property type="term" value="C:cytoplasm"/>
    <property type="evidence" value="ECO:0007669"/>
    <property type="project" value="InterPro"/>
</dbReference>
<gene>
    <name evidence="13" type="primary">aroB</name>
    <name evidence="13" type="ORF">DCC81_12875</name>
</gene>
<dbReference type="OrthoDB" id="9806583at2"/>
<dbReference type="GO" id="GO:0009423">
    <property type="term" value="P:chorismate biosynthetic process"/>
    <property type="evidence" value="ECO:0007669"/>
    <property type="project" value="UniProtKB-UniRule"/>
</dbReference>
<evidence type="ECO:0000256" key="10">
    <source>
        <dbReference type="NCBIfam" id="TIGR01357"/>
    </source>
</evidence>
<evidence type="ECO:0000256" key="8">
    <source>
        <dbReference type="ARBA" id="ARBA00023239"/>
    </source>
</evidence>
<dbReference type="GO" id="GO:0009073">
    <property type="term" value="P:aromatic amino acid family biosynthetic process"/>
    <property type="evidence" value="ECO:0007669"/>
    <property type="project" value="InterPro"/>
</dbReference>
<dbReference type="PANTHER" id="PTHR43622:SF1">
    <property type="entry name" value="3-DEHYDROQUINATE SYNTHASE"/>
    <property type="match status" value="1"/>
</dbReference>
<evidence type="ECO:0000256" key="9">
    <source>
        <dbReference type="ARBA" id="ARBA00023285"/>
    </source>
</evidence>
<dbReference type="InterPro" id="IPR030963">
    <property type="entry name" value="DHQ_synth_fam"/>
</dbReference>
<comment type="caution">
    <text evidence="13">The sequence shown here is derived from an EMBL/GenBank/DDBJ whole genome shotgun (WGS) entry which is preliminary data.</text>
</comment>
<sequence length="341" mass="38102">MKTVSHRFSQHTTQYHLGAALADLDKFVNPQRSVLLVDEHVDQHYASQLAGWKKIIVPAGEDNKNMAVVGQLIDQLAALEADRKTTLVGIGGGMCTDVTGFVAAIYMRGVPFGFVPTTLLAQVDASLGGKNGVSQGMHKNLLGTIRQPDFILFDYTLPRTMPPAEWHNGFAEIIKYACIQDEALFHFLETNVDKALQGDVAVLQYLVERSVDTKTRIVLEDEFETGVRRWLNFGHTLGHAVEKLEHIGHGEAVSIGMVAASRLSEMKKGFPAAETERLVRLLQAYQLPVKLTSDKQQVFDIFRLDKKREKDFIHFVLLERIGQATTEPILLTELQQLLEKL</sequence>
<dbReference type="Proteomes" id="UP000244450">
    <property type="component" value="Unassembled WGS sequence"/>
</dbReference>
<dbReference type="InterPro" id="IPR050071">
    <property type="entry name" value="Dehydroquinate_synthase"/>
</dbReference>
<dbReference type="PANTHER" id="PTHR43622">
    <property type="entry name" value="3-DEHYDROQUINATE SYNTHASE"/>
    <property type="match status" value="1"/>
</dbReference>
<evidence type="ECO:0000313" key="13">
    <source>
        <dbReference type="EMBL" id="PUZ26395.1"/>
    </source>
</evidence>
<name>A0A2T7BJE4_9BACT</name>
<evidence type="ECO:0000313" key="14">
    <source>
        <dbReference type="Proteomes" id="UP000244450"/>
    </source>
</evidence>
<dbReference type="Pfam" id="PF24621">
    <property type="entry name" value="DHQS_C"/>
    <property type="match status" value="1"/>
</dbReference>
<protein>
    <recommendedName>
        <fullName evidence="10">3-dehydroquinate synthase</fullName>
        <ecNumber evidence="10">4.2.3.4</ecNumber>
    </recommendedName>
</protein>
<keyword evidence="6" id="KW-0862">Zinc</keyword>
<accession>A0A2T7BJE4</accession>
<comment type="cofactor">
    <cofactor evidence="1">
        <name>NAD(+)</name>
        <dbReference type="ChEBI" id="CHEBI:57540"/>
    </cofactor>
</comment>
<keyword evidence="4" id="KW-0479">Metal-binding</keyword>
<dbReference type="EMBL" id="QCYK01000002">
    <property type="protein sequence ID" value="PUZ26395.1"/>
    <property type="molecule type" value="Genomic_DNA"/>
</dbReference>
<dbReference type="EC" id="4.2.3.4" evidence="10"/>
<evidence type="ECO:0000256" key="6">
    <source>
        <dbReference type="ARBA" id="ARBA00022833"/>
    </source>
</evidence>
<reference evidence="13 14" key="1">
    <citation type="submission" date="2018-04" db="EMBL/GenBank/DDBJ databases">
        <title>Chitinophaga fuyangensis sp. nov., isolated from soil in a chemical factory.</title>
        <authorList>
            <person name="Chen K."/>
        </authorList>
    </citation>
    <scope>NUCLEOTIDE SEQUENCE [LARGE SCALE GENOMIC DNA]</scope>
    <source>
        <strain evidence="13 14">LY-1</strain>
    </source>
</reference>
<keyword evidence="14" id="KW-1185">Reference proteome</keyword>
<dbReference type="InterPro" id="IPR056179">
    <property type="entry name" value="DHQS_C"/>
</dbReference>
<dbReference type="AlphaFoldDB" id="A0A2T7BJE4"/>
<dbReference type="GO" id="GO:0046872">
    <property type="term" value="F:metal ion binding"/>
    <property type="evidence" value="ECO:0007669"/>
    <property type="project" value="UniProtKB-KW"/>
</dbReference>
<comment type="cofactor">
    <cofactor evidence="2">
        <name>Co(2+)</name>
        <dbReference type="ChEBI" id="CHEBI:48828"/>
    </cofactor>
</comment>
<keyword evidence="8" id="KW-0456">Lyase</keyword>
<evidence type="ECO:0000256" key="5">
    <source>
        <dbReference type="ARBA" id="ARBA00022741"/>
    </source>
</evidence>
<keyword evidence="5" id="KW-0547">Nucleotide-binding</keyword>
<dbReference type="CDD" id="cd08195">
    <property type="entry name" value="DHQS"/>
    <property type="match status" value="1"/>
</dbReference>
<evidence type="ECO:0000256" key="1">
    <source>
        <dbReference type="ARBA" id="ARBA00001911"/>
    </source>
</evidence>
<dbReference type="InterPro" id="IPR016037">
    <property type="entry name" value="DHQ_synth_AroB"/>
</dbReference>
<dbReference type="GO" id="GO:0000166">
    <property type="term" value="F:nucleotide binding"/>
    <property type="evidence" value="ECO:0007669"/>
    <property type="project" value="UniProtKB-KW"/>
</dbReference>
<evidence type="ECO:0000256" key="3">
    <source>
        <dbReference type="ARBA" id="ARBA00003485"/>
    </source>
</evidence>
<evidence type="ECO:0000256" key="4">
    <source>
        <dbReference type="ARBA" id="ARBA00022723"/>
    </source>
</evidence>
<organism evidence="13 14">
    <name type="scientific">Chitinophaga parva</name>
    <dbReference type="NCBI Taxonomy" id="2169414"/>
    <lineage>
        <taxon>Bacteria</taxon>
        <taxon>Pseudomonadati</taxon>
        <taxon>Bacteroidota</taxon>
        <taxon>Chitinophagia</taxon>
        <taxon>Chitinophagales</taxon>
        <taxon>Chitinophagaceae</taxon>
        <taxon>Chitinophaga</taxon>
    </lineage>
</organism>
<dbReference type="Gene3D" id="3.40.50.1970">
    <property type="match status" value="1"/>
</dbReference>
<dbReference type="PIRSF" id="PIRSF001455">
    <property type="entry name" value="DHQ_synth"/>
    <property type="match status" value="1"/>
</dbReference>
<comment type="function">
    <text evidence="3">Catalyzes the conversion of 3-deoxy-D-arabino-heptulosonate 7-phosphate (DAHP) to dehydroquinate (DHQ).</text>
</comment>
<evidence type="ECO:0000256" key="2">
    <source>
        <dbReference type="ARBA" id="ARBA00001941"/>
    </source>
</evidence>
<dbReference type="SUPFAM" id="SSF56796">
    <property type="entry name" value="Dehydroquinate synthase-like"/>
    <property type="match status" value="1"/>
</dbReference>
<dbReference type="GO" id="GO:0003856">
    <property type="term" value="F:3-dehydroquinate synthase activity"/>
    <property type="evidence" value="ECO:0007669"/>
    <property type="project" value="UniProtKB-UniRule"/>
</dbReference>
<proteinExistence type="predicted"/>
<keyword evidence="9" id="KW-0170">Cobalt</keyword>
<feature type="domain" description="3-dehydroquinate synthase N-terminal" evidence="11">
    <location>
        <begin position="55"/>
        <end position="167"/>
    </location>
</feature>
<evidence type="ECO:0000259" key="11">
    <source>
        <dbReference type="Pfam" id="PF01761"/>
    </source>
</evidence>
<dbReference type="InterPro" id="IPR030960">
    <property type="entry name" value="DHQS/DOIS_N"/>
</dbReference>
<evidence type="ECO:0000259" key="12">
    <source>
        <dbReference type="Pfam" id="PF24621"/>
    </source>
</evidence>
<dbReference type="NCBIfam" id="TIGR01357">
    <property type="entry name" value="aroB"/>
    <property type="match status" value="1"/>
</dbReference>
<keyword evidence="7" id="KW-0520">NAD</keyword>
<evidence type="ECO:0000256" key="7">
    <source>
        <dbReference type="ARBA" id="ARBA00023027"/>
    </source>
</evidence>
<dbReference type="Gene3D" id="1.20.1090.10">
    <property type="entry name" value="Dehydroquinate synthase-like - alpha domain"/>
    <property type="match status" value="1"/>
</dbReference>
<dbReference type="Pfam" id="PF01761">
    <property type="entry name" value="DHQ_synthase"/>
    <property type="match status" value="1"/>
</dbReference>